<dbReference type="Gene3D" id="3.30.1470.10">
    <property type="entry name" value="Photosystem I PsaD, reaction center subunit II"/>
    <property type="match status" value="1"/>
</dbReference>
<dbReference type="EMBL" id="SKCS01000354">
    <property type="protein sequence ID" value="TNN10549.1"/>
    <property type="molecule type" value="Genomic_DNA"/>
</dbReference>
<accession>A0A4Z2D2B0</accession>
<dbReference type="CDD" id="cd00201">
    <property type="entry name" value="WW"/>
    <property type="match status" value="1"/>
</dbReference>
<dbReference type="STRING" id="6182.A0A4Z2D2B0"/>
<evidence type="ECO:0000313" key="3">
    <source>
        <dbReference type="Proteomes" id="UP000311919"/>
    </source>
</evidence>
<dbReference type="Proteomes" id="UP000311919">
    <property type="component" value="Unassembled WGS sequence"/>
</dbReference>
<name>A0A4Z2D2B0_SCHJA</name>
<gene>
    <name evidence="2" type="ORF">EWB00_005282</name>
</gene>
<sequence>MRTLMSVSFDDAAFLLITHLTRSVTFGDIECYLPVGQIEDENNQIFYYDRESGISLWEHPLDRHFRDCVIQARQKKQNTFDAASITYGQSCRDKSVKTDCVVSGSALHLQSKPRADKQPSEKFATTTLSNSQEVKPQVNIPKVLTENHRSDNRPSITESRYDECRPVVTTRNGELHSVDDPTEYHEFKLSKSNTHEKSFKLLTDNQDRLQHSSGTNHLSSEGFKYWSEIYKENLRQADENLTVLQSKVRESLLSSNKNNTLDVHSNNENATPNSLTKYNPRFTKQSHANCLSRCFSSSDLLNIVDNSQTHFKETELLSSPGKMVDDSLNDNILCPEVGVSPTVAIQAISVDRKDSKYDVLAHFTSKVAYASE</sequence>
<evidence type="ECO:0000313" key="2">
    <source>
        <dbReference type="EMBL" id="TNN10549.1"/>
    </source>
</evidence>
<protein>
    <submittedName>
        <fullName evidence="2">Rgs-gaip interacting gipc</fullName>
    </submittedName>
</protein>
<proteinExistence type="predicted"/>
<feature type="region of interest" description="Disordered" evidence="1">
    <location>
        <begin position="111"/>
        <end position="135"/>
    </location>
</feature>
<reference evidence="2 3" key="1">
    <citation type="submission" date="2019-03" db="EMBL/GenBank/DDBJ databases">
        <title>An improved genome assembly of the fluke Schistosoma japonicum.</title>
        <authorList>
            <person name="Hu W."/>
            <person name="Luo F."/>
            <person name="Yin M."/>
            <person name="Mo X."/>
            <person name="Sun C."/>
            <person name="Wu Q."/>
            <person name="Zhu B."/>
            <person name="Xiang M."/>
            <person name="Wang J."/>
            <person name="Wang Y."/>
            <person name="Zhang T."/>
            <person name="Xu B."/>
            <person name="Zheng H."/>
            <person name="Feng Z."/>
        </authorList>
    </citation>
    <scope>NUCLEOTIDE SEQUENCE [LARGE SCALE GENOMIC DNA]</scope>
    <source>
        <strain evidence="2">HuSjv2</strain>
        <tissue evidence="2">Worms</tissue>
    </source>
</reference>
<dbReference type="InterPro" id="IPR001202">
    <property type="entry name" value="WW_dom"/>
</dbReference>
<feature type="compositionally biased region" description="Polar residues" evidence="1">
    <location>
        <begin position="123"/>
        <end position="134"/>
    </location>
</feature>
<evidence type="ECO:0000256" key="1">
    <source>
        <dbReference type="SAM" id="MobiDB-lite"/>
    </source>
</evidence>
<dbReference type="AlphaFoldDB" id="A0A4Z2D2B0"/>
<dbReference type="OrthoDB" id="6344460at2759"/>
<organism evidence="2 3">
    <name type="scientific">Schistosoma japonicum</name>
    <name type="common">Blood fluke</name>
    <dbReference type="NCBI Taxonomy" id="6182"/>
    <lineage>
        <taxon>Eukaryota</taxon>
        <taxon>Metazoa</taxon>
        <taxon>Spiralia</taxon>
        <taxon>Lophotrochozoa</taxon>
        <taxon>Platyhelminthes</taxon>
        <taxon>Trematoda</taxon>
        <taxon>Digenea</taxon>
        <taxon>Strigeidida</taxon>
        <taxon>Schistosomatoidea</taxon>
        <taxon>Schistosomatidae</taxon>
        <taxon>Schistosoma</taxon>
    </lineage>
</organism>
<comment type="caution">
    <text evidence="2">The sequence shown here is derived from an EMBL/GenBank/DDBJ whole genome shotgun (WGS) entry which is preliminary data.</text>
</comment>
<keyword evidence="3" id="KW-1185">Reference proteome</keyword>